<dbReference type="InterPro" id="IPR016024">
    <property type="entry name" value="ARM-type_fold"/>
</dbReference>
<evidence type="ECO:0008006" key="6">
    <source>
        <dbReference type="Google" id="ProtNLM"/>
    </source>
</evidence>
<dbReference type="InParanoid" id="D3AWY8"/>
<dbReference type="SMART" id="SM00185">
    <property type="entry name" value="ARM"/>
    <property type="match status" value="3"/>
</dbReference>
<dbReference type="GO" id="GO:0015031">
    <property type="term" value="P:protein transport"/>
    <property type="evidence" value="ECO:0007669"/>
    <property type="project" value="UniProtKB-KW"/>
</dbReference>
<organism evidence="4 5">
    <name type="scientific">Heterostelium pallidum (strain ATCC 26659 / Pp 5 / PN500)</name>
    <name type="common">Cellular slime mold</name>
    <name type="synonym">Polysphondylium pallidum</name>
    <dbReference type="NCBI Taxonomy" id="670386"/>
    <lineage>
        <taxon>Eukaryota</taxon>
        <taxon>Amoebozoa</taxon>
        <taxon>Evosea</taxon>
        <taxon>Eumycetozoa</taxon>
        <taxon>Dictyostelia</taxon>
        <taxon>Acytosteliales</taxon>
        <taxon>Acytosteliaceae</taxon>
        <taxon>Heterostelium</taxon>
    </lineage>
</organism>
<keyword evidence="3" id="KW-0653">Protein transport</keyword>
<dbReference type="InterPro" id="IPR000225">
    <property type="entry name" value="Armadillo"/>
</dbReference>
<evidence type="ECO:0000256" key="2">
    <source>
        <dbReference type="ARBA" id="ARBA00022448"/>
    </source>
</evidence>
<name>D3AWY8_HETP5</name>
<dbReference type="RefSeq" id="XP_020438914.1">
    <property type="nucleotide sequence ID" value="XM_020571640.1"/>
</dbReference>
<dbReference type="InterPro" id="IPR011989">
    <property type="entry name" value="ARM-like"/>
</dbReference>
<reference evidence="4 5" key="1">
    <citation type="journal article" date="2011" name="Genome Res.">
        <title>Phylogeny-wide analysis of social amoeba genomes highlights ancient origins for complex intercellular communication.</title>
        <authorList>
            <person name="Heidel A.J."/>
            <person name="Lawal H.M."/>
            <person name="Felder M."/>
            <person name="Schilde C."/>
            <person name="Helps N.R."/>
            <person name="Tunggal B."/>
            <person name="Rivero F."/>
            <person name="John U."/>
            <person name="Schleicher M."/>
            <person name="Eichinger L."/>
            <person name="Platzer M."/>
            <person name="Noegel A.A."/>
            <person name="Schaap P."/>
            <person name="Gloeckner G."/>
        </authorList>
    </citation>
    <scope>NUCLEOTIDE SEQUENCE [LARGE SCALE GENOMIC DNA]</scope>
    <source>
        <strain evidence="5">ATCC 26659 / Pp 5 / PN500</strain>
    </source>
</reference>
<dbReference type="Gene3D" id="1.25.10.10">
    <property type="entry name" value="Leucine-rich Repeat Variant"/>
    <property type="match status" value="1"/>
</dbReference>
<dbReference type="PANTHER" id="PTHR23316">
    <property type="entry name" value="IMPORTIN ALPHA"/>
    <property type="match status" value="1"/>
</dbReference>
<evidence type="ECO:0000256" key="3">
    <source>
        <dbReference type="ARBA" id="ARBA00022927"/>
    </source>
</evidence>
<sequence>MDSDTIDLSVTLNARDHLKETIEKLYTQDEKLILESLEDIRALIFVCEIHIMIVCKVFLTIFKNEIKNDMTDKYLSMGLIPRVYNLLCNGSTEIQIQSARTIRIISKGDANDCRKLIVDGGLDILLNFLESPNIQVVLYILITLSNIVGESTELRDELMNATLISSVLRVINRIGDSSESTIESIRIAILWLFANFSLYSPRPPMILVSRYFKFISDSLDSSNPLIIKEALSGLVFIAKNTYSNVDYLHGIINLVKQYKVFPRLFKFLEHDRPIKMQLLPALTFIGDLLSGSDLQTQTVLDFGVFPYLASVVQSVKDMEVVRVSLWATSNIACGTQDQIKLVIDSESEIYDYTKLLIVDLDAIDFFIKLFEIGKYERAYSFFPLYKVMASLLSMSDSRPELEIQSRFKRHRFHKRLSTSRLNAFSQALFEDFGMGIDFEKDYTCFSVTNK</sequence>
<dbReference type="GeneID" id="31356148"/>
<evidence type="ECO:0000313" key="5">
    <source>
        <dbReference type="Proteomes" id="UP000001396"/>
    </source>
</evidence>
<keyword evidence="5" id="KW-1185">Reference proteome</keyword>
<protein>
    <recommendedName>
        <fullName evidence="6">Importin subunit alpha</fullName>
    </recommendedName>
</protein>
<proteinExistence type="inferred from homology"/>
<dbReference type="AlphaFoldDB" id="D3AWY8"/>
<accession>D3AWY8</accession>
<evidence type="ECO:0000256" key="1">
    <source>
        <dbReference type="ARBA" id="ARBA00010394"/>
    </source>
</evidence>
<comment type="caution">
    <text evidence="4">The sequence shown here is derived from an EMBL/GenBank/DDBJ whole genome shotgun (WGS) entry which is preliminary data.</text>
</comment>
<dbReference type="STRING" id="670386.D3AWY8"/>
<gene>
    <name evidence="4" type="ORF">PPL_00616</name>
</gene>
<dbReference type="Pfam" id="PF00514">
    <property type="entry name" value="Arm"/>
    <property type="match status" value="1"/>
</dbReference>
<keyword evidence="2" id="KW-0813">Transport</keyword>
<dbReference type="Proteomes" id="UP000001396">
    <property type="component" value="Unassembled WGS sequence"/>
</dbReference>
<comment type="similarity">
    <text evidence="1">Belongs to the importin alpha family.</text>
</comment>
<dbReference type="SUPFAM" id="SSF48371">
    <property type="entry name" value="ARM repeat"/>
    <property type="match status" value="1"/>
</dbReference>
<evidence type="ECO:0000313" key="4">
    <source>
        <dbReference type="EMBL" id="EFA86811.1"/>
    </source>
</evidence>
<dbReference type="EMBL" id="ADBJ01000002">
    <property type="protein sequence ID" value="EFA86811.1"/>
    <property type="molecule type" value="Genomic_DNA"/>
</dbReference>